<evidence type="ECO:0000256" key="6">
    <source>
        <dbReference type="SAM" id="Phobius"/>
    </source>
</evidence>
<sequence length="942" mass="103400">MRRVMTVSKGRSVLGLPCSVSVASWTLLLVLLLSSSFSHIQRSGKKATEENITGSNEFFWNAREGVVRSRSPDGSDSFLERGQGSSGDYRSSVQFADASEQDWLDTYSGSKSCDLDDDEGSVSADRSVYSQVLSTSSGSTLDALQYAEYGAGLLQKSGAAEEVTKVCRLSSDGGGSCSGTVTDHSSCTGHESSAHPVKGDFLCTGEVSAEEFCQTVEMVDSHLVCRRITELGTGLPEIACSSMTECFTSGIDSRFCYYDGSLLNLLRPPPEMHRSPGQYRLTCSETAVAHETSQPVSTLASDPESSLIESLEADDESTTLTGYDYDPKATDIPLQQDPYCEADVEVAVEDQVTEVPFLAPSELQEVADEDVGRISSEGNLMDIRNQRLEDSVLLSMNLYTDTDTLGLGSVAEENGGAASPLPNLGIGIVDEVLTEELQHIAHAIDGGPFKDKPLMSTGADNGMQLEPVKLRRVGSVMSLDEYKRSILEKQQKVGNDVNLSVVQTQKLRHSDETYNYAASSHGAKVLSSNKEAKGPSHIISSDKDKYLRNPCSAEEKYVVLELSEETFVDTVVISNFEFHSANLKDFEIFGSPVYPAKEWILMGKFRAENVRHRQKFSVEDPQLVRYIKLRMLTHWGSEFFCTLSAVEVYGVDVIKNLLDDWIAHEEGEAVLRAQMSGSDSSIIPNALEPEALQGLAGSVDPSSPDPPTGESSLEMSTRPDDGSHENREKKPEGSSRDDELNAGVFGSEVHHSAGGKTPGDSVLKLLMQKVKALELSQTLFYNYLEEMNYKYKAMISELDKDLVMMTERVRDEAAVSASLMMRLADMELKRKEERAYLEHRFAMIAINFTENVDFMRWQIQSMERREITAVILALLCLTLSGLLHLLASCLPTRSSTKNIILQTVAEDTDELVDTCRISMVCKRSSSVILYLASGLTILVLTV</sequence>
<protein>
    <recommendedName>
        <fullName evidence="7">SUN domain-containing protein</fullName>
    </recommendedName>
</protein>
<evidence type="ECO:0000256" key="3">
    <source>
        <dbReference type="ARBA" id="ARBA00022989"/>
    </source>
</evidence>
<evidence type="ECO:0000256" key="4">
    <source>
        <dbReference type="ARBA" id="ARBA00023136"/>
    </source>
</evidence>
<accession>A0A2R6X015</accession>
<organism evidence="8 9">
    <name type="scientific">Marchantia polymorpha</name>
    <name type="common">Common liverwort</name>
    <name type="synonym">Marchantia aquatica</name>
    <dbReference type="NCBI Taxonomy" id="3197"/>
    <lineage>
        <taxon>Eukaryota</taxon>
        <taxon>Viridiplantae</taxon>
        <taxon>Streptophyta</taxon>
        <taxon>Embryophyta</taxon>
        <taxon>Marchantiophyta</taxon>
        <taxon>Marchantiopsida</taxon>
        <taxon>Marchantiidae</taxon>
        <taxon>Marchantiales</taxon>
        <taxon>Marchantiaceae</taxon>
        <taxon>Marchantia</taxon>
    </lineage>
</organism>
<gene>
    <name evidence="8" type="ORF">MARPO_0045s0101</name>
</gene>
<proteinExistence type="predicted"/>
<dbReference type="EMBL" id="KZ772717">
    <property type="protein sequence ID" value="PTQ39447.1"/>
    <property type="molecule type" value="Genomic_DNA"/>
</dbReference>
<feature type="transmembrane region" description="Helical" evidence="6">
    <location>
        <begin position="867"/>
        <end position="887"/>
    </location>
</feature>
<feature type="domain" description="SUN" evidence="7">
    <location>
        <begin position="502"/>
        <end position="653"/>
    </location>
</feature>
<dbReference type="Gene3D" id="2.60.120.260">
    <property type="entry name" value="Galactose-binding domain-like"/>
    <property type="match status" value="1"/>
</dbReference>
<dbReference type="AlphaFoldDB" id="A0A2R6X015"/>
<dbReference type="Proteomes" id="UP000244005">
    <property type="component" value="Unassembled WGS sequence"/>
</dbReference>
<feature type="region of interest" description="Disordered" evidence="5">
    <location>
        <begin position="695"/>
        <end position="740"/>
    </location>
</feature>
<dbReference type="InterPro" id="IPR012919">
    <property type="entry name" value="SUN_dom"/>
</dbReference>
<comment type="subcellular location">
    <subcellularLocation>
        <location evidence="1">Endomembrane system</location>
    </subcellularLocation>
</comment>
<dbReference type="OrthoDB" id="266334at2759"/>
<dbReference type="InterPro" id="IPR008979">
    <property type="entry name" value="Galactose-bd-like_sf"/>
</dbReference>
<evidence type="ECO:0000256" key="2">
    <source>
        <dbReference type="ARBA" id="ARBA00022692"/>
    </source>
</evidence>
<dbReference type="Gramene" id="Mp6g19620.1">
    <property type="protein sequence ID" value="Mp6g19620.1.cds"/>
    <property type="gene ID" value="Mp6g19620"/>
</dbReference>
<keyword evidence="2 6" id="KW-0812">Transmembrane</keyword>
<evidence type="ECO:0000256" key="1">
    <source>
        <dbReference type="ARBA" id="ARBA00004308"/>
    </source>
</evidence>
<dbReference type="PANTHER" id="PTHR12953">
    <property type="entry name" value="MEMBRANE PROTEIN CH1 RELATED"/>
    <property type="match status" value="1"/>
</dbReference>
<evidence type="ECO:0000313" key="9">
    <source>
        <dbReference type="Proteomes" id="UP000244005"/>
    </source>
</evidence>
<reference evidence="9" key="1">
    <citation type="journal article" date="2017" name="Cell">
        <title>Insights into land plant evolution garnered from the Marchantia polymorpha genome.</title>
        <authorList>
            <person name="Bowman J.L."/>
            <person name="Kohchi T."/>
            <person name="Yamato K.T."/>
            <person name="Jenkins J."/>
            <person name="Shu S."/>
            <person name="Ishizaki K."/>
            <person name="Yamaoka S."/>
            <person name="Nishihama R."/>
            <person name="Nakamura Y."/>
            <person name="Berger F."/>
            <person name="Adam C."/>
            <person name="Aki S.S."/>
            <person name="Althoff F."/>
            <person name="Araki T."/>
            <person name="Arteaga-Vazquez M.A."/>
            <person name="Balasubrmanian S."/>
            <person name="Barry K."/>
            <person name="Bauer D."/>
            <person name="Boehm C.R."/>
            <person name="Briginshaw L."/>
            <person name="Caballero-Perez J."/>
            <person name="Catarino B."/>
            <person name="Chen F."/>
            <person name="Chiyoda S."/>
            <person name="Chovatia M."/>
            <person name="Davies K.M."/>
            <person name="Delmans M."/>
            <person name="Demura T."/>
            <person name="Dierschke T."/>
            <person name="Dolan L."/>
            <person name="Dorantes-Acosta A.E."/>
            <person name="Eklund D.M."/>
            <person name="Florent S.N."/>
            <person name="Flores-Sandoval E."/>
            <person name="Fujiyama A."/>
            <person name="Fukuzawa H."/>
            <person name="Galik B."/>
            <person name="Grimanelli D."/>
            <person name="Grimwood J."/>
            <person name="Grossniklaus U."/>
            <person name="Hamada T."/>
            <person name="Haseloff J."/>
            <person name="Hetherington A.J."/>
            <person name="Higo A."/>
            <person name="Hirakawa Y."/>
            <person name="Hundley H.N."/>
            <person name="Ikeda Y."/>
            <person name="Inoue K."/>
            <person name="Inoue S.I."/>
            <person name="Ishida S."/>
            <person name="Jia Q."/>
            <person name="Kakita M."/>
            <person name="Kanazawa T."/>
            <person name="Kawai Y."/>
            <person name="Kawashima T."/>
            <person name="Kennedy M."/>
            <person name="Kinose K."/>
            <person name="Kinoshita T."/>
            <person name="Kohara Y."/>
            <person name="Koide E."/>
            <person name="Komatsu K."/>
            <person name="Kopischke S."/>
            <person name="Kubo M."/>
            <person name="Kyozuka J."/>
            <person name="Lagercrantz U."/>
            <person name="Lin S.S."/>
            <person name="Lindquist E."/>
            <person name="Lipzen A.M."/>
            <person name="Lu C.W."/>
            <person name="De Luna E."/>
            <person name="Martienssen R.A."/>
            <person name="Minamino N."/>
            <person name="Mizutani M."/>
            <person name="Mizutani M."/>
            <person name="Mochizuki N."/>
            <person name="Monte I."/>
            <person name="Mosher R."/>
            <person name="Nagasaki H."/>
            <person name="Nakagami H."/>
            <person name="Naramoto S."/>
            <person name="Nishitani K."/>
            <person name="Ohtani M."/>
            <person name="Okamoto T."/>
            <person name="Okumura M."/>
            <person name="Phillips J."/>
            <person name="Pollak B."/>
            <person name="Reinders A."/>
            <person name="Rovekamp M."/>
            <person name="Sano R."/>
            <person name="Sawa S."/>
            <person name="Schmid M.W."/>
            <person name="Shirakawa M."/>
            <person name="Solano R."/>
            <person name="Spunde A."/>
            <person name="Suetsugu N."/>
            <person name="Sugano S."/>
            <person name="Sugiyama A."/>
            <person name="Sun R."/>
            <person name="Suzuki Y."/>
            <person name="Takenaka M."/>
            <person name="Takezawa D."/>
            <person name="Tomogane H."/>
            <person name="Tsuzuki M."/>
            <person name="Ueda T."/>
            <person name="Umeda M."/>
            <person name="Ward J.M."/>
            <person name="Watanabe Y."/>
            <person name="Yazaki K."/>
            <person name="Yokoyama R."/>
            <person name="Yoshitake Y."/>
            <person name="Yotsui I."/>
            <person name="Zachgo S."/>
            <person name="Schmutz J."/>
        </authorList>
    </citation>
    <scope>NUCLEOTIDE SEQUENCE [LARGE SCALE GENOMIC DNA]</scope>
    <source>
        <strain evidence="9">Tak-1</strain>
    </source>
</reference>
<name>A0A2R6X015_MARPO</name>
<dbReference type="PROSITE" id="PS51469">
    <property type="entry name" value="SUN"/>
    <property type="match status" value="1"/>
</dbReference>
<dbReference type="InterPro" id="IPR045120">
    <property type="entry name" value="Suco/Slp1-like"/>
</dbReference>
<dbReference type="SUPFAM" id="SSF49785">
    <property type="entry name" value="Galactose-binding domain-like"/>
    <property type="match status" value="1"/>
</dbReference>
<feature type="region of interest" description="Disordered" evidence="5">
    <location>
        <begin position="67"/>
        <end position="91"/>
    </location>
</feature>
<dbReference type="GO" id="GO:0016020">
    <property type="term" value="C:membrane"/>
    <property type="evidence" value="ECO:0000318"/>
    <property type="project" value="GO_Central"/>
</dbReference>
<keyword evidence="4 6" id="KW-0472">Membrane</keyword>
<evidence type="ECO:0000259" key="7">
    <source>
        <dbReference type="PROSITE" id="PS51469"/>
    </source>
</evidence>
<feature type="compositionally biased region" description="Basic and acidic residues" evidence="5">
    <location>
        <begin position="717"/>
        <end position="739"/>
    </location>
</feature>
<keyword evidence="3 6" id="KW-1133">Transmembrane helix</keyword>
<dbReference type="GO" id="GO:0012505">
    <property type="term" value="C:endomembrane system"/>
    <property type="evidence" value="ECO:0007669"/>
    <property type="project" value="UniProtKB-SubCell"/>
</dbReference>
<dbReference type="GO" id="GO:0005737">
    <property type="term" value="C:cytoplasm"/>
    <property type="evidence" value="ECO:0000318"/>
    <property type="project" value="GO_Central"/>
</dbReference>
<keyword evidence="9" id="KW-1185">Reference proteome</keyword>
<evidence type="ECO:0000313" key="8">
    <source>
        <dbReference type="EMBL" id="PTQ39447.1"/>
    </source>
</evidence>
<dbReference type="PANTHER" id="PTHR12953:SF0">
    <property type="entry name" value="SUN DOMAIN-CONTAINING OSSIFICATION FACTOR"/>
    <property type="match status" value="1"/>
</dbReference>
<dbReference type="Pfam" id="PF07738">
    <property type="entry name" value="Sad1_UNC"/>
    <property type="match status" value="1"/>
</dbReference>
<evidence type="ECO:0000256" key="5">
    <source>
        <dbReference type="SAM" id="MobiDB-lite"/>
    </source>
</evidence>